<keyword evidence="4" id="KW-1185">Reference proteome</keyword>
<protein>
    <submittedName>
        <fullName evidence="3">DNA repair exonuclease</fullName>
    </submittedName>
</protein>
<keyword evidence="3" id="KW-0540">Nuclease</keyword>
<dbReference type="CDD" id="cd00840">
    <property type="entry name" value="MPP_Mre11_N"/>
    <property type="match status" value="1"/>
</dbReference>
<gene>
    <name evidence="3" type="ORF">NGM99_01595</name>
</gene>
<accession>A0ABT1C0X1</accession>
<organism evidence="3 4">
    <name type="scientific">Mesorhizobium liriopis</name>
    <dbReference type="NCBI Taxonomy" id="2953882"/>
    <lineage>
        <taxon>Bacteria</taxon>
        <taxon>Pseudomonadati</taxon>
        <taxon>Pseudomonadota</taxon>
        <taxon>Alphaproteobacteria</taxon>
        <taxon>Hyphomicrobiales</taxon>
        <taxon>Phyllobacteriaceae</taxon>
        <taxon>Mesorhizobium</taxon>
    </lineage>
</organism>
<name>A0ABT1C0X1_9HYPH</name>
<comment type="caution">
    <text evidence="3">The sequence shown here is derived from an EMBL/GenBank/DDBJ whole genome shotgun (WGS) entry which is preliminary data.</text>
</comment>
<dbReference type="PIRSF" id="PIRSF033091">
    <property type="entry name" value="Pesterase_YhaO"/>
    <property type="match status" value="1"/>
</dbReference>
<evidence type="ECO:0000313" key="4">
    <source>
        <dbReference type="Proteomes" id="UP001205906"/>
    </source>
</evidence>
<dbReference type="Gene3D" id="3.60.21.10">
    <property type="match status" value="1"/>
</dbReference>
<dbReference type="RefSeq" id="WP_252815292.1">
    <property type="nucleotide sequence ID" value="NZ_JAMXQS010000001.1"/>
</dbReference>
<dbReference type="GO" id="GO:0004527">
    <property type="term" value="F:exonuclease activity"/>
    <property type="evidence" value="ECO:0007669"/>
    <property type="project" value="UniProtKB-KW"/>
</dbReference>
<dbReference type="InterPro" id="IPR050535">
    <property type="entry name" value="DNA_Repair-Maintenance_Comp"/>
</dbReference>
<evidence type="ECO:0000259" key="2">
    <source>
        <dbReference type="Pfam" id="PF00149"/>
    </source>
</evidence>
<dbReference type="Pfam" id="PF00149">
    <property type="entry name" value="Metallophos"/>
    <property type="match status" value="1"/>
</dbReference>
<dbReference type="InterPro" id="IPR029052">
    <property type="entry name" value="Metallo-depent_PP-like"/>
</dbReference>
<dbReference type="InterPro" id="IPR014576">
    <property type="entry name" value="Pesterase_YhaO"/>
</dbReference>
<dbReference type="PANTHER" id="PTHR30337:SF7">
    <property type="entry name" value="PHOSPHOESTERASE"/>
    <property type="match status" value="1"/>
</dbReference>
<feature type="domain" description="Calcineurin-like phosphoesterase" evidence="2">
    <location>
        <begin position="3"/>
        <end position="200"/>
    </location>
</feature>
<evidence type="ECO:0000313" key="3">
    <source>
        <dbReference type="EMBL" id="MCO6048482.1"/>
    </source>
</evidence>
<keyword evidence="3" id="KW-0269">Exonuclease</keyword>
<dbReference type="PANTHER" id="PTHR30337">
    <property type="entry name" value="COMPONENT OF ATP-DEPENDENT DSDNA EXONUCLEASE"/>
    <property type="match status" value="1"/>
</dbReference>
<dbReference type="SUPFAM" id="SSF56300">
    <property type="entry name" value="Metallo-dependent phosphatases"/>
    <property type="match status" value="1"/>
</dbReference>
<proteinExistence type="predicted"/>
<keyword evidence="1" id="KW-0378">Hydrolase</keyword>
<dbReference type="Proteomes" id="UP001205906">
    <property type="component" value="Unassembled WGS sequence"/>
</dbReference>
<sequence length="428" mass="46452">MPFRFVHTADIHLDSPLRTLALRNPELAELIGNATRRALSAVVDLCLAEQVDALLLSGDLYDGDQTSMKTARFLAGEMRRLHEAGIKCFIVRGNHDALSRITRELTLPPSAKVFGGRAETVSITTPNGLEIAVHGLSFAQAHAPESLLPRYKPPVSGAINLGLMHTSLAGSPGHDAYAPCSLNDLAESGFHYWALGHVHKRSVPKAKRTVVMPGMPQGRDINESGPKTASLVTVGDDGTVTVEERLTSVAEFVRVPVDLSGVSDWAEIPMRITAALEQARERTASEHMVARLSLQGATPLAWAMRRDADILRTEADQRAALVGKGWIDKVEIDTVPAVAEAFAQAAGDPLIELRRLLSEEIAQSPELERQALLIADELRAQLPQECRHILGQDEAEHRRLIAALVSEGAEDVLARLDGRPRVLDNTDA</sequence>
<dbReference type="EMBL" id="JAMXQS010000001">
    <property type="protein sequence ID" value="MCO6048482.1"/>
    <property type="molecule type" value="Genomic_DNA"/>
</dbReference>
<evidence type="ECO:0000256" key="1">
    <source>
        <dbReference type="ARBA" id="ARBA00022801"/>
    </source>
</evidence>
<dbReference type="InterPro" id="IPR004843">
    <property type="entry name" value="Calcineurin-like_PHP"/>
</dbReference>
<reference evidence="3 4" key="1">
    <citation type="submission" date="2022-06" db="EMBL/GenBank/DDBJ databases">
        <title>Mesorhizobium sp. strain RP14 Genome sequencing and assembly.</title>
        <authorList>
            <person name="Kim I."/>
        </authorList>
    </citation>
    <scope>NUCLEOTIDE SEQUENCE [LARGE SCALE GENOMIC DNA]</scope>
    <source>
        <strain evidence="4">RP14(2022)</strain>
    </source>
</reference>
<dbReference type="InterPro" id="IPR041796">
    <property type="entry name" value="Mre11_N"/>
</dbReference>